<keyword evidence="4" id="KW-1185">Reference proteome</keyword>
<dbReference type="EMBL" id="BAAAFZ010000055">
    <property type="protein sequence ID" value="GAA0593404.1"/>
    <property type="molecule type" value="Genomic_DNA"/>
</dbReference>
<sequence>MSGGMFDLSGRVALVTGGNGGIGLGLARGLARCGAAVMVAGRDAAKNAAAVQELSALGAKADSVVADITDEAAVGAMVDATATRLGGLDILVNNAGTNIRRRPEEQRLEDWRTVIDTNLTSAMLASRAAHPHLKRGGRGRVINNGSMLSIFGLPFHIAYAASKGGVVQFTKSLATAWAADGITVNAILPGWIDTDLTRKARTDMGGLNENVLARTPAKRWGDPSDFEGIAAFLASDASAFITGTAIPVDGGFSVQG</sequence>
<evidence type="ECO:0000313" key="4">
    <source>
        <dbReference type="Proteomes" id="UP001501588"/>
    </source>
</evidence>
<evidence type="ECO:0000256" key="1">
    <source>
        <dbReference type="ARBA" id="ARBA00006484"/>
    </source>
</evidence>
<gene>
    <name evidence="3" type="ORF">GCM10009416_34710</name>
</gene>
<dbReference type="PRINTS" id="PR00080">
    <property type="entry name" value="SDRFAMILY"/>
</dbReference>
<dbReference type="InterPro" id="IPR020904">
    <property type="entry name" value="Sc_DH/Rdtase_CS"/>
</dbReference>
<evidence type="ECO:0000259" key="2">
    <source>
        <dbReference type="SMART" id="SM00822"/>
    </source>
</evidence>
<dbReference type="PRINTS" id="PR00081">
    <property type="entry name" value="GDHRDH"/>
</dbReference>
<dbReference type="Proteomes" id="UP001501588">
    <property type="component" value="Unassembled WGS sequence"/>
</dbReference>
<proteinExistence type="inferred from homology"/>
<dbReference type="Pfam" id="PF13561">
    <property type="entry name" value="adh_short_C2"/>
    <property type="match status" value="1"/>
</dbReference>
<accession>A0ABN1FLL4</accession>
<dbReference type="InterPro" id="IPR057326">
    <property type="entry name" value="KR_dom"/>
</dbReference>
<comment type="similarity">
    <text evidence="1">Belongs to the short-chain dehydrogenases/reductases (SDR) family.</text>
</comment>
<dbReference type="SMART" id="SM00822">
    <property type="entry name" value="PKS_KR"/>
    <property type="match status" value="1"/>
</dbReference>
<dbReference type="SUPFAM" id="SSF51735">
    <property type="entry name" value="NAD(P)-binding Rossmann-fold domains"/>
    <property type="match status" value="1"/>
</dbReference>
<comment type="caution">
    <text evidence="3">The sequence shown here is derived from an EMBL/GenBank/DDBJ whole genome shotgun (WGS) entry which is preliminary data.</text>
</comment>
<feature type="domain" description="Ketoreductase" evidence="2">
    <location>
        <begin position="11"/>
        <end position="194"/>
    </location>
</feature>
<dbReference type="PROSITE" id="PS00061">
    <property type="entry name" value="ADH_SHORT"/>
    <property type="match status" value="1"/>
</dbReference>
<protein>
    <submittedName>
        <fullName evidence="3">Glucose 1-dehydrogenase</fullName>
    </submittedName>
</protein>
<dbReference type="RefSeq" id="WP_343896639.1">
    <property type="nucleotide sequence ID" value="NZ_BAAAFZ010000055.1"/>
</dbReference>
<dbReference type="InterPro" id="IPR002347">
    <property type="entry name" value="SDR_fam"/>
</dbReference>
<dbReference type="Gene3D" id="3.40.50.720">
    <property type="entry name" value="NAD(P)-binding Rossmann-like Domain"/>
    <property type="match status" value="1"/>
</dbReference>
<name>A0ABN1FLL4_9PROT</name>
<dbReference type="NCBIfam" id="NF005559">
    <property type="entry name" value="PRK07231.1"/>
    <property type="match status" value="1"/>
</dbReference>
<reference evidence="3 4" key="1">
    <citation type="journal article" date="2019" name="Int. J. Syst. Evol. Microbiol.">
        <title>The Global Catalogue of Microorganisms (GCM) 10K type strain sequencing project: providing services to taxonomists for standard genome sequencing and annotation.</title>
        <authorList>
            <consortium name="The Broad Institute Genomics Platform"/>
            <consortium name="The Broad Institute Genome Sequencing Center for Infectious Disease"/>
            <person name="Wu L."/>
            <person name="Ma J."/>
        </authorList>
    </citation>
    <scope>NUCLEOTIDE SEQUENCE [LARGE SCALE GENOMIC DNA]</scope>
    <source>
        <strain evidence="3 4">JCM 9933</strain>
    </source>
</reference>
<organism evidence="3 4">
    <name type="scientific">Craurococcus roseus</name>
    <dbReference type="NCBI Taxonomy" id="77585"/>
    <lineage>
        <taxon>Bacteria</taxon>
        <taxon>Pseudomonadati</taxon>
        <taxon>Pseudomonadota</taxon>
        <taxon>Alphaproteobacteria</taxon>
        <taxon>Acetobacterales</taxon>
        <taxon>Acetobacteraceae</taxon>
        <taxon>Craurococcus</taxon>
    </lineage>
</organism>
<evidence type="ECO:0000313" key="3">
    <source>
        <dbReference type="EMBL" id="GAA0593404.1"/>
    </source>
</evidence>
<dbReference type="PANTHER" id="PTHR42760">
    <property type="entry name" value="SHORT-CHAIN DEHYDROGENASES/REDUCTASES FAMILY MEMBER"/>
    <property type="match status" value="1"/>
</dbReference>
<dbReference type="InterPro" id="IPR036291">
    <property type="entry name" value="NAD(P)-bd_dom_sf"/>
</dbReference>